<name>I4CES1_DESTA</name>
<feature type="repeat" description="ANK" evidence="3">
    <location>
        <begin position="97"/>
        <end position="129"/>
    </location>
</feature>
<dbReference type="KEGG" id="dti:Desti_5480"/>
<keyword evidence="1" id="KW-0677">Repeat</keyword>
<dbReference type="STRING" id="706587.Desti_5480"/>
<dbReference type="InterPro" id="IPR036770">
    <property type="entry name" value="Ankyrin_rpt-contain_sf"/>
</dbReference>
<protein>
    <submittedName>
        <fullName evidence="4">Ankyrin repeat-containing protein</fullName>
    </submittedName>
</protein>
<evidence type="ECO:0000256" key="3">
    <source>
        <dbReference type="PROSITE-ProRule" id="PRU00023"/>
    </source>
</evidence>
<dbReference type="Pfam" id="PF12796">
    <property type="entry name" value="Ank_2"/>
    <property type="match status" value="3"/>
</dbReference>
<keyword evidence="5" id="KW-1185">Reference proteome</keyword>
<evidence type="ECO:0000256" key="2">
    <source>
        <dbReference type="ARBA" id="ARBA00023043"/>
    </source>
</evidence>
<keyword evidence="2 3" id="KW-0040">ANK repeat</keyword>
<accession>I4CES1</accession>
<reference evidence="5" key="1">
    <citation type="submission" date="2012-06" db="EMBL/GenBank/DDBJ databases">
        <title>Complete sequence of chromosome of Desulfomonile tiedjei DSM 6799.</title>
        <authorList>
            <person name="Lucas S."/>
            <person name="Copeland A."/>
            <person name="Lapidus A."/>
            <person name="Glavina del Rio T."/>
            <person name="Dalin E."/>
            <person name="Tice H."/>
            <person name="Bruce D."/>
            <person name="Goodwin L."/>
            <person name="Pitluck S."/>
            <person name="Peters L."/>
            <person name="Ovchinnikova G."/>
            <person name="Zeytun A."/>
            <person name="Lu M."/>
            <person name="Kyrpides N."/>
            <person name="Mavromatis K."/>
            <person name="Ivanova N."/>
            <person name="Brettin T."/>
            <person name="Detter J.C."/>
            <person name="Han C."/>
            <person name="Larimer F."/>
            <person name="Land M."/>
            <person name="Hauser L."/>
            <person name="Markowitz V."/>
            <person name="Cheng J.-F."/>
            <person name="Hugenholtz P."/>
            <person name="Woyke T."/>
            <person name="Wu D."/>
            <person name="Spring S."/>
            <person name="Schroeder M."/>
            <person name="Brambilla E."/>
            <person name="Klenk H.-P."/>
            <person name="Eisen J.A."/>
        </authorList>
    </citation>
    <scope>NUCLEOTIDE SEQUENCE [LARGE SCALE GENOMIC DNA]</scope>
    <source>
        <strain evidence="5">ATCC 49306 / DSM 6799 / DCB-1</strain>
    </source>
</reference>
<dbReference type="PROSITE" id="PS50088">
    <property type="entry name" value="ANK_REPEAT"/>
    <property type="match status" value="6"/>
</dbReference>
<dbReference type="PRINTS" id="PR01415">
    <property type="entry name" value="ANKYRIN"/>
</dbReference>
<feature type="repeat" description="ANK" evidence="3">
    <location>
        <begin position="228"/>
        <end position="260"/>
    </location>
</feature>
<sequence length="356" mass="38525">MDSTERGGIDRTHWGFSQSETKKHLVQQRTISNNLVRYEIRDFEPQPESTLSFMFTQRQPGRSGDINDLTHAAMNGRVEQVKKLLDKGVDVNSRSNSGETPLMAAAWGGHVAVAKLLLEKGADVNAETGNGRNALVKAMENAWMRGREQIAMAKLLIEHGAKPTNLAVAAFVGDLEAIQHFTANGLNTDEKGTLNKPAPLTAAAMGGQMEAITLLLDKGVHKDAKNEQGQTSLMAAAAAGHADVVKLLLDRGAHINEIDVHRRNALNHAVFLRGHVEVVRVLLDRGADINSRDNPANRTILMHAAQSGNLALVNLLLEKGAEVNARDGNGKTALSLARGKDIEEIEKVLIEHGAKK</sequence>
<dbReference type="eggNOG" id="COG0666">
    <property type="taxonomic scope" value="Bacteria"/>
</dbReference>
<dbReference type="Gene3D" id="1.25.40.20">
    <property type="entry name" value="Ankyrin repeat-containing domain"/>
    <property type="match status" value="4"/>
</dbReference>
<dbReference type="PROSITE" id="PS50297">
    <property type="entry name" value="ANK_REP_REGION"/>
    <property type="match status" value="4"/>
</dbReference>
<dbReference type="EMBL" id="CP003360">
    <property type="protein sequence ID" value="AFM28062.1"/>
    <property type="molecule type" value="Genomic_DNA"/>
</dbReference>
<dbReference type="InterPro" id="IPR002110">
    <property type="entry name" value="Ankyrin_rpt"/>
</dbReference>
<dbReference type="PANTHER" id="PTHR24173">
    <property type="entry name" value="ANKYRIN REPEAT CONTAINING"/>
    <property type="match status" value="1"/>
</dbReference>
<feature type="repeat" description="ANK" evidence="3">
    <location>
        <begin position="296"/>
        <end position="328"/>
    </location>
</feature>
<gene>
    <name evidence="4" type="ordered locus">Desti_5480</name>
</gene>
<evidence type="ECO:0000313" key="4">
    <source>
        <dbReference type="EMBL" id="AFM28062.1"/>
    </source>
</evidence>
<evidence type="ECO:0000313" key="5">
    <source>
        <dbReference type="Proteomes" id="UP000006055"/>
    </source>
</evidence>
<dbReference type="SMART" id="SM00248">
    <property type="entry name" value="ANK"/>
    <property type="match status" value="7"/>
</dbReference>
<feature type="repeat" description="ANK" evidence="3">
    <location>
        <begin position="64"/>
        <end position="96"/>
    </location>
</feature>
<organism evidence="4 5">
    <name type="scientific">Desulfomonile tiedjei (strain ATCC 49306 / DSM 6799 / DCB-1)</name>
    <dbReference type="NCBI Taxonomy" id="706587"/>
    <lineage>
        <taxon>Bacteria</taxon>
        <taxon>Pseudomonadati</taxon>
        <taxon>Thermodesulfobacteriota</taxon>
        <taxon>Desulfomonilia</taxon>
        <taxon>Desulfomonilales</taxon>
        <taxon>Desulfomonilaceae</taxon>
        <taxon>Desulfomonile</taxon>
    </lineage>
</organism>
<dbReference type="HOGENOM" id="CLU_000134_48_5_7"/>
<proteinExistence type="predicted"/>
<evidence type="ECO:0000256" key="1">
    <source>
        <dbReference type="ARBA" id="ARBA00022737"/>
    </source>
</evidence>
<dbReference type="PANTHER" id="PTHR24173:SF74">
    <property type="entry name" value="ANKYRIN REPEAT DOMAIN-CONTAINING PROTEIN 16"/>
    <property type="match status" value="1"/>
</dbReference>
<feature type="repeat" description="ANK" evidence="3">
    <location>
        <begin position="268"/>
        <end position="294"/>
    </location>
</feature>
<dbReference type="Proteomes" id="UP000006055">
    <property type="component" value="Chromosome"/>
</dbReference>
<feature type="repeat" description="ANK" evidence="3">
    <location>
        <begin position="195"/>
        <end position="227"/>
    </location>
</feature>
<dbReference type="AlphaFoldDB" id="I4CES1"/>
<dbReference type="SUPFAM" id="SSF48403">
    <property type="entry name" value="Ankyrin repeat"/>
    <property type="match status" value="1"/>
</dbReference>